<feature type="active site" description="Charge relay system" evidence="5">
    <location>
        <position position="172"/>
    </location>
</feature>
<sequence length="433" mass="45959">MKRTLLGVYGEEQMVLGLEDVEFLPEPEEPRMLSAIDPEAPGYPAEDYGLPSDRDPGGWKEADAARPVRPPLILPWGLWIIIILLAVLLVTQNLLTSYIEDLIPNSEWAYEETGIRDLNDIGLTGAGVRVCLVDTGIDTSHPDLSDVNLVAFRDFVHDTEGDPHDNDATHSHGTMMAGILAAQGTFTGAAPGIELIVAAALGADGSSGAENVVADAIEWCWLEKQAHIISLSLGGKPDFVTELGTRTEQAVDVALDNGVFVVAAAGNHGGAGQDYPDVSVPANIDDVIAVGAVHRNRTLWSESSAGATTLADGSSRSTPDQKPEVVAPGVMIHSTFVSTELGATWSRSDGTSDATVFVTGALALILERHRDHGALQPAAEGDRAPIDLVKQALADSCDPSPLMLDDHHLRYGYGVLNATSWLEEVEVRLASST</sequence>
<keyword evidence="4 5" id="KW-0720">Serine protease</keyword>
<evidence type="ECO:0000256" key="6">
    <source>
        <dbReference type="SAM" id="Phobius"/>
    </source>
</evidence>
<dbReference type="PANTHER" id="PTHR43806">
    <property type="entry name" value="PEPTIDASE S8"/>
    <property type="match status" value="1"/>
</dbReference>
<evidence type="ECO:0000256" key="2">
    <source>
        <dbReference type="ARBA" id="ARBA00022670"/>
    </source>
</evidence>
<keyword evidence="2 5" id="KW-0645">Protease</keyword>
<proteinExistence type="inferred from homology"/>
<organism evidence="8">
    <name type="scientific">uncultured marine group II/III euryarchaeote KM3_169_C11</name>
    <dbReference type="NCBI Taxonomy" id="1457922"/>
    <lineage>
        <taxon>Archaea</taxon>
        <taxon>Methanobacteriati</taxon>
        <taxon>Methanobacteriota</taxon>
        <taxon>environmental samples</taxon>
    </lineage>
</organism>
<evidence type="ECO:0000259" key="7">
    <source>
        <dbReference type="Pfam" id="PF00082"/>
    </source>
</evidence>
<dbReference type="GO" id="GO:0006508">
    <property type="term" value="P:proteolysis"/>
    <property type="evidence" value="ECO:0007669"/>
    <property type="project" value="UniProtKB-KW"/>
</dbReference>
<dbReference type="Gene3D" id="3.40.50.200">
    <property type="entry name" value="Peptidase S8/S53 domain"/>
    <property type="match status" value="1"/>
</dbReference>
<dbReference type="PANTHER" id="PTHR43806:SF11">
    <property type="entry name" value="CEREVISIN-RELATED"/>
    <property type="match status" value="1"/>
</dbReference>
<evidence type="ECO:0000256" key="5">
    <source>
        <dbReference type="PROSITE-ProRule" id="PRU01240"/>
    </source>
</evidence>
<dbReference type="InterPro" id="IPR015500">
    <property type="entry name" value="Peptidase_S8_subtilisin-rel"/>
</dbReference>
<dbReference type="PROSITE" id="PS51892">
    <property type="entry name" value="SUBTILASE"/>
    <property type="match status" value="1"/>
</dbReference>
<dbReference type="AlphaFoldDB" id="A0A075GNX3"/>
<keyword evidence="6" id="KW-1133">Transmembrane helix</keyword>
<protein>
    <submittedName>
        <fullName evidence="8">Subtilisin (Isp)</fullName>
    </submittedName>
</protein>
<feature type="domain" description="Peptidase S8/S53" evidence="7">
    <location>
        <begin position="125"/>
        <end position="397"/>
    </location>
</feature>
<name>A0A075GNX3_9EURY</name>
<accession>A0A075GNX3</accession>
<gene>
    <name evidence="8" type="primary">isp</name>
</gene>
<dbReference type="SUPFAM" id="SSF52743">
    <property type="entry name" value="Subtilisin-like"/>
    <property type="match status" value="1"/>
</dbReference>
<evidence type="ECO:0000256" key="3">
    <source>
        <dbReference type="ARBA" id="ARBA00022801"/>
    </source>
</evidence>
<keyword evidence="6" id="KW-0812">Transmembrane</keyword>
<keyword evidence="3 5" id="KW-0378">Hydrolase</keyword>
<dbReference type="PROSITE" id="PS00136">
    <property type="entry name" value="SUBTILASE_ASP"/>
    <property type="match status" value="1"/>
</dbReference>
<evidence type="ECO:0000256" key="1">
    <source>
        <dbReference type="ARBA" id="ARBA00011073"/>
    </source>
</evidence>
<dbReference type="InterPro" id="IPR000209">
    <property type="entry name" value="Peptidase_S8/S53_dom"/>
</dbReference>
<dbReference type="InterPro" id="IPR050131">
    <property type="entry name" value="Peptidase_S8_subtilisin-like"/>
</dbReference>
<evidence type="ECO:0000313" key="8">
    <source>
        <dbReference type="EMBL" id="AIF03717.1"/>
    </source>
</evidence>
<comment type="similarity">
    <text evidence="1 5">Belongs to the peptidase S8 family.</text>
</comment>
<dbReference type="EMBL" id="KF900687">
    <property type="protein sequence ID" value="AIF03717.1"/>
    <property type="molecule type" value="Genomic_DNA"/>
</dbReference>
<feature type="active site" description="Charge relay system" evidence="5">
    <location>
        <position position="134"/>
    </location>
</feature>
<reference evidence="8" key="1">
    <citation type="journal article" date="2014" name="Genome Biol. Evol.">
        <title>Pangenome evidence for extensive interdomain horizontal transfer affecting lineage core and shell genes in uncultured planktonic thaumarchaeota and euryarchaeota.</title>
        <authorList>
            <person name="Deschamps P."/>
            <person name="Zivanovic Y."/>
            <person name="Moreira D."/>
            <person name="Rodriguez-Valera F."/>
            <person name="Lopez-Garcia P."/>
        </authorList>
    </citation>
    <scope>NUCLEOTIDE SEQUENCE</scope>
</reference>
<dbReference type="InterPro" id="IPR023827">
    <property type="entry name" value="Peptidase_S8_Asp-AS"/>
</dbReference>
<dbReference type="InterPro" id="IPR036852">
    <property type="entry name" value="Peptidase_S8/S53_dom_sf"/>
</dbReference>
<dbReference type="Pfam" id="PF00082">
    <property type="entry name" value="Peptidase_S8"/>
    <property type="match status" value="1"/>
</dbReference>
<feature type="transmembrane region" description="Helical" evidence="6">
    <location>
        <begin position="76"/>
        <end position="95"/>
    </location>
</feature>
<feature type="active site" description="Charge relay system" evidence="5">
    <location>
        <position position="352"/>
    </location>
</feature>
<dbReference type="GO" id="GO:0004252">
    <property type="term" value="F:serine-type endopeptidase activity"/>
    <property type="evidence" value="ECO:0007669"/>
    <property type="project" value="UniProtKB-UniRule"/>
</dbReference>
<dbReference type="PRINTS" id="PR00723">
    <property type="entry name" value="SUBTILISIN"/>
</dbReference>
<evidence type="ECO:0000256" key="4">
    <source>
        <dbReference type="ARBA" id="ARBA00022825"/>
    </source>
</evidence>
<keyword evidence="6" id="KW-0472">Membrane</keyword>